<feature type="domain" description="Radical SAM core" evidence="14">
    <location>
        <begin position="114"/>
        <end position="337"/>
    </location>
</feature>
<keyword evidence="4 11" id="KW-0004">4Fe-4S</keyword>
<feature type="region of interest" description="Disordered" evidence="13">
    <location>
        <begin position="1"/>
        <end position="21"/>
    </location>
</feature>
<dbReference type="GO" id="GO:0046872">
    <property type="term" value="F:metal ion binding"/>
    <property type="evidence" value="ECO:0007669"/>
    <property type="project" value="UniProtKB-KW"/>
</dbReference>
<dbReference type="KEGG" id="azc:AZC_2928"/>
<name>A8IDE8_AZOC5</name>
<feature type="binding site" evidence="11">
    <location>
        <position position="132"/>
    </location>
    <ligand>
        <name>[4Fe-4S] cluster</name>
        <dbReference type="ChEBI" id="CHEBI:49883"/>
        <note>4Fe-4S-S-AdoMet</note>
    </ligand>
</feature>
<dbReference type="PIRSF" id="PIRSF004911">
    <property type="entry name" value="DUF160"/>
    <property type="match status" value="1"/>
</dbReference>
<dbReference type="HOGENOM" id="CLU_032161_2_0_5"/>
<feature type="binding site" evidence="11">
    <location>
        <position position="135"/>
    </location>
    <ligand>
        <name>[4Fe-4S] cluster</name>
        <dbReference type="ChEBI" id="CHEBI:49883"/>
        <note>4Fe-4S-S-AdoMet</note>
    </ligand>
</feature>
<dbReference type="PROSITE" id="PS51918">
    <property type="entry name" value="RADICAL_SAM"/>
    <property type="match status" value="1"/>
</dbReference>
<evidence type="ECO:0000256" key="10">
    <source>
        <dbReference type="ARBA" id="ARBA00023235"/>
    </source>
</evidence>
<evidence type="ECO:0000256" key="11">
    <source>
        <dbReference type="PIRSR" id="PIRSR004911-1"/>
    </source>
</evidence>
<keyword evidence="6 11" id="KW-0479">Metal-binding</keyword>
<evidence type="ECO:0000256" key="2">
    <source>
        <dbReference type="ARBA" id="ARBA00001966"/>
    </source>
</evidence>
<feature type="compositionally biased region" description="Basic and acidic residues" evidence="13">
    <location>
        <begin position="1"/>
        <end position="11"/>
    </location>
</feature>
<feature type="modified residue" description="N6-(pyridoxal phosphate)lysine" evidence="12">
    <location>
        <position position="342"/>
    </location>
</feature>
<evidence type="ECO:0000259" key="14">
    <source>
        <dbReference type="PROSITE" id="PS51918"/>
    </source>
</evidence>
<protein>
    <submittedName>
        <fullName evidence="15">Putative lysine 2,3-aminomutase</fullName>
    </submittedName>
</protein>
<reference evidence="16" key="2">
    <citation type="submission" date="2007-04" db="EMBL/GenBank/DDBJ databases">
        <title>Complete genome sequence of the nitrogen-fixing bacterium Azorhizobium caulinodans ORS571.</title>
        <authorList>
            <person name="Lee K.B."/>
            <person name="Backer P.D."/>
            <person name="Aono T."/>
            <person name="Liu C.T."/>
            <person name="Suzuki S."/>
            <person name="Suzuki T."/>
            <person name="Kaneko T."/>
            <person name="Yamada M."/>
            <person name="Tabata S."/>
            <person name="Kupfer D.M."/>
            <person name="Najar F.Z."/>
            <person name="Wiley G.B."/>
            <person name="Roe B."/>
            <person name="Binnewies T."/>
            <person name="Ussery D."/>
            <person name="Vereecke D."/>
            <person name="Gevers D."/>
            <person name="Holsters M."/>
            <person name="Oyaizu H."/>
        </authorList>
    </citation>
    <scope>NUCLEOTIDE SEQUENCE [LARGE SCALE GENOMIC DNA]</scope>
    <source>
        <strain evidence="16">ATCC 43989 / DSM 5975 / JCM 20966 / LMG 6465 / NBRC 14845 / NCIMB 13405 / ORS 571</strain>
    </source>
</reference>
<organism evidence="15 16">
    <name type="scientific">Azorhizobium caulinodans (strain ATCC 43989 / DSM 5975 / JCM 20966 / LMG 6465 / NBRC 14845 / NCIMB 13405 / ORS 571)</name>
    <dbReference type="NCBI Taxonomy" id="438753"/>
    <lineage>
        <taxon>Bacteria</taxon>
        <taxon>Pseudomonadati</taxon>
        <taxon>Pseudomonadota</taxon>
        <taxon>Alphaproteobacteria</taxon>
        <taxon>Hyphomicrobiales</taxon>
        <taxon>Xanthobacteraceae</taxon>
        <taxon>Azorhizobium</taxon>
    </lineage>
</organism>
<comment type="similarity">
    <text evidence="3">Belongs to the radical SAM superfamily. KamA family.</text>
</comment>
<evidence type="ECO:0000313" key="15">
    <source>
        <dbReference type="EMBL" id="BAF88926.1"/>
    </source>
</evidence>
<feature type="binding site" evidence="11">
    <location>
        <position position="128"/>
    </location>
    <ligand>
        <name>[4Fe-4S] cluster</name>
        <dbReference type="ChEBI" id="CHEBI:49883"/>
        <note>4Fe-4S-S-AdoMet</note>
    </ligand>
</feature>
<evidence type="ECO:0000256" key="9">
    <source>
        <dbReference type="ARBA" id="ARBA00023014"/>
    </source>
</evidence>
<reference evidence="15 16" key="1">
    <citation type="journal article" date="2007" name="Appl. Environ. Microbiol.">
        <title>Rhizobial factors required for stem nodule maturation and maintenance in Sesbania rostrata-Azorhizobium caulinodans ORS571 symbiosis.</title>
        <authorList>
            <person name="Suzuki S."/>
            <person name="Aono T."/>
            <person name="Lee KB."/>
            <person name="Suzuki T."/>
            <person name="Liu CT."/>
            <person name="Miwa H."/>
            <person name="Wakao S."/>
            <person name="Iki T."/>
            <person name="Oyaizu H."/>
        </authorList>
    </citation>
    <scope>NUCLEOTIDE SEQUENCE [LARGE SCALE GENOMIC DNA]</scope>
    <source>
        <strain evidence="16">ATCC 43989 / DSM 5975 / JCM 20966 / LMG 6465 / NBRC 14845 / NCIMB 13405 / ORS 571</strain>
    </source>
</reference>
<reference evidence="15 16" key="4">
    <citation type="journal article" date="2009" name="Appl. Environ. Microbiol.">
        <title>Comparative genome-wide transcriptional profiling of Azorhizobium caulinodans ORS571 grown under free-living and symbiotic conditions.</title>
        <authorList>
            <person name="Tsukada S."/>
            <person name="Aono T."/>
            <person name="Akiba N."/>
            <person name="Lee KB."/>
            <person name="Liu CT."/>
            <person name="Toyazaki H."/>
            <person name="Oyaizu H."/>
        </authorList>
    </citation>
    <scope>NUCLEOTIDE SEQUENCE [LARGE SCALE GENOMIC DNA]</scope>
    <source>
        <strain evidence="16">ATCC 43989 / DSM 5975 / JCM 20966 / LMG 6465 / NBRC 14845 / NCIMB 13405 / ORS 571</strain>
    </source>
</reference>
<evidence type="ECO:0000256" key="1">
    <source>
        <dbReference type="ARBA" id="ARBA00001933"/>
    </source>
</evidence>
<dbReference type="Gene3D" id="3.20.20.70">
    <property type="entry name" value="Aldolase class I"/>
    <property type="match status" value="1"/>
</dbReference>
<reference evidence="15 16" key="5">
    <citation type="journal article" date="2010" name="Appl. Environ. Microbiol.">
        <title>phrR-like gene praR of Azorhizobium caulinodans ORS571 is essential for symbiosis with Sesbania rostrata and is involved in expression of reb genes.</title>
        <authorList>
            <person name="Akiba N."/>
            <person name="Aono T."/>
            <person name="Toyazaki H."/>
            <person name="Sato S."/>
            <person name="Oyaizu H."/>
        </authorList>
    </citation>
    <scope>NUCLEOTIDE SEQUENCE [LARGE SCALE GENOMIC DNA]</scope>
    <source>
        <strain evidence="16">ATCC 43989 / DSM 5975 / JCM 20966 / LMG 6465 / NBRC 14845 / NCIMB 13405 / ORS 571</strain>
    </source>
</reference>
<gene>
    <name evidence="15" type="ordered locus">AZC_2928</name>
</gene>
<dbReference type="SUPFAM" id="SSF102114">
    <property type="entry name" value="Radical SAM enzymes"/>
    <property type="match status" value="1"/>
</dbReference>
<dbReference type="PANTHER" id="PTHR30538">
    <property type="entry name" value="LYSINE 2,3-AMINOMUTASE-RELATED"/>
    <property type="match status" value="1"/>
</dbReference>
<reference evidence="15 16" key="3">
    <citation type="journal article" date="2008" name="BMC Genomics">
        <title>The genome of the versatile nitrogen fixer Azorhizobium caulinodans ORS571.</title>
        <authorList>
            <person name="Lee KB."/>
            <person name="Backer P.D."/>
            <person name="Aono T."/>
            <person name="Liu CT."/>
            <person name="Suzuki S."/>
            <person name="Suzuki T."/>
            <person name="Kaneko T."/>
            <person name="Yamada M."/>
            <person name="Tabata S."/>
            <person name="Kupfer D.M."/>
            <person name="Najar F.Z."/>
            <person name="Wiley G.B."/>
            <person name="Roe B."/>
            <person name="Binnewies T.T."/>
            <person name="Ussery D.W."/>
            <person name="D'Haeze W."/>
            <person name="Herder J.D."/>
            <person name="Gevers D."/>
            <person name="Vereecke D."/>
            <person name="Holsters M."/>
            <person name="Oyaizu H."/>
        </authorList>
    </citation>
    <scope>NUCLEOTIDE SEQUENCE [LARGE SCALE GENOMIC DNA]</scope>
    <source>
        <strain evidence="16">ATCC 43989 / DSM 5975 / JCM 20966 / LMG 6465 / NBRC 14845 / NCIMB 13405 / ORS 571</strain>
    </source>
</reference>
<comment type="cofactor">
    <cofactor evidence="1 12">
        <name>pyridoxal 5'-phosphate</name>
        <dbReference type="ChEBI" id="CHEBI:597326"/>
    </cofactor>
</comment>
<dbReference type="InterPro" id="IPR003739">
    <property type="entry name" value="Lys_aminomutase/Glu_NH3_mut"/>
</dbReference>
<dbReference type="Pfam" id="PF12544">
    <property type="entry name" value="LAM_C"/>
    <property type="match status" value="1"/>
</dbReference>
<dbReference type="SFLD" id="SFLDG01070">
    <property type="entry name" value="PLP-dependent"/>
    <property type="match status" value="1"/>
</dbReference>
<dbReference type="Pfam" id="PF04055">
    <property type="entry name" value="Radical_SAM"/>
    <property type="match status" value="1"/>
</dbReference>
<dbReference type="InterPro" id="IPR022447">
    <property type="entry name" value="Lys_aminomutase-rel"/>
</dbReference>
<dbReference type="AlphaFoldDB" id="A8IDE8"/>
<evidence type="ECO:0000256" key="13">
    <source>
        <dbReference type="SAM" id="MobiDB-lite"/>
    </source>
</evidence>
<dbReference type="InterPro" id="IPR025895">
    <property type="entry name" value="LAM_C_dom"/>
</dbReference>
<dbReference type="NCBIfam" id="TIGR03822">
    <property type="entry name" value="AblA_like_2"/>
    <property type="match status" value="1"/>
</dbReference>
<keyword evidence="7 12" id="KW-0663">Pyridoxal phosphate</keyword>
<evidence type="ECO:0000256" key="8">
    <source>
        <dbReference type="ARBA" id="ARBA00023004"/>
    </source>
</evidence>
<dbReference type="NCBIfam" id="TIGR00238">
    <property type="entry name" value="KamA family radical SAM protein"/>
    <property type="match status" value="1"/>
</dbReference>
<keyword evidence="5" id="KW-0949">S-adenosyl-L-methionine</keyword>
<evidence type="ECO:0000256" key="12">
    <source>
        <dbReference type="PIRSR" id="PIRSR603739-50"/>
    </source>
</evidence>
<dbReference type="CDD" id="cd01335">
    <property type="entry name" value="Radical_SAM"/>
    <property type="match status" value="1"/>
</dbReference>
<keyword evidence="10" id="KW-0413">Isomerase</keyword>
<keyword evidence="8" id="KW-0408">Iron</keyword>
<dbReference type="PANTHER" id="PTHR30538:SF1">
    <property type="entry name" value="L-LYSINE 2,3-AMINOMUTASE"/>
    <property type="match status" value="1"/>
</dbReference>
<reference evidence="15 16" key="6">
    <citation type="journal article" date="2011" name="Appl. Environ. Microbiol.">
        <title>Involvement of the azorhizobial chromosome partition gene (parA) in the onset of bacteroid differentiation during Sesbania rostrata stem nodule development.</title>
        <authorList>
            <person name="Liu CT."/>
            <person name="Lee KB."/>
            <person name="Wang YS."/>
            <person name="Peng MH."/>
            <person name="Lee KT."/>
            <person name="Suzuki S."/>
            <person name="Suzuki T."/>
            <person name="Oyaizu H."/>
        </authorList>
    </citation>
    <scope>NUCLEOTIDE SEQUENCE [LARGE SCALE GENOMIC DNA]</scope>
    <source>
        <strain evidence="16">ATCC 43989 / DSM 5975 / JCM 20966 / LMG 6465 / NBRC 14845 / NCIMB 13405 / ORS 571</strain>
    </source>
</reference>
<evidence type="ECO:0000256" key="4">
    <source>
        <dbReference type="ARBA" id="ARBA00022485"/>
    </source>
</evidence>
<proteinExistence type="inferred from homology"/>
<evidence type="ECO:0000313" key="16">
    <source>
        <dbReference type="Proteomes" id="UP000000270"/>
    </source>
</evidence>
<dbReference type="EMBL" id="AP009384">
    <property type="protein sequence ID" value="BAF88926.1"/>
    <property type="molecule type" value="Genomic_DNA"/>
</dbReference>
<dbReference type="eggNOG" id="COG1509">
    <property type="taxonomic scope" value="Bacteria"/>
</dbReference>
<dbReference type="InterPro" id="IPR007197">
    <property type="entry name" value="rSAM"/>
</dbReference>
<sequence>MQPGSHRDGQNRRGSHPLPQHVCVSAPMSTLRTADDLIAAGLAPAAERAVLDAVGARYAVAVTPELVAAMDRTDASDPIARQFVPDVAELRTDPQELVDPIGDDAHSPVPGIVHRYPDRVLLKLVGVCAVYCRFCFRREMVGPGAETALTPDMLERALGYVAAHPEVWEVILTGGDPFMVSPRRMADVVGRLAAIPHVKVVRFHTRVPIAAPERVSEEMVRALKAPGVAAYVAVHVNHARELGDAATAALGRLADAGIPLLSQTVLLKGVNDRVETLDALFRALVERRVKPYYLHHPDLAPGTGHFRLSVPEGQALVRALRGRLSGIAQPTYVLDIPGGAGKVPLTPGYLTPQGAGWHVADNCGGIHAYGEAVPG</sequence>
<dbReference type="SMR" id="A8IDE8"/>
<dbReference type="Proteomes" id="UP000000270">
    <property type="component" value="Chromosome"/>
</dbReference>
<dbReference type="InterPro" id="IPR058240">
    <property type="entry name" value="rSAM_sf"/>
</dbReference>
<comment type="cofactor">
    <cofactor evidence="2">
        <name>[4Fe-4S] cluster</name>
        <dbReference type="ChEBI" id="CHEBI:49883"/>
    </cofactor>
</comment>
<keyword evidence="9 11" id="KW-0411">Iron-sulfur</keyword>
<dbReference type="STRING" id="438753.AZC_2928"/>
<evidence type="ECO:0000256" key="5">
    <source>
        <dbReference type="ARBA" id="ARBA00022691"/>
    </source>
</evidence>
<keyword evidence="16" id="KW-1185">Reference proteome</keyword>
<dbReference type="GO" id="GO:0051539">
    <property type="term" value="F:4 iron, 4 sulfur cluster binding"/>
    <property type="evidence" value="ECO:0007669"/>
    <property type="project" value="UniProtKB-KW"/>
</dbReference>
<dbReference type="InterPro" id="IPR013785">
    <property type="entry name" value="Aldolase_TIM"/>
</dbReference>
<dbReference type="GO" id="GO:0016853">
    <property type="term" value="F:isomerase activity"/>
    <property type="evidence" value="ECO:0007669"/>
    <property type="project" value="UniProtKB-KW"/>
</dbReference>
<dbReference type="SFLD" id="SFLDS00029">
    <property type="entry name" value="Radical_SAM"/>
    <property type="match status" value="1"/>
</dbReference>
<accession>A8IDE8</accession>
<evidence type="ECO:0000256" key="7">
    <source>
        <dbReference type="ARBA" id="ARBA00022898"/>
    </source>
</evidence>
<evidence type="ECO:0000256" key="6">
    <source>
        <dbReference type="ARBA" id="ARBA00022723"/>
    </source>
</evidence>
<evidence type="ECO:0000256" key="3">
    <source>
        <dbReference type="ARBA" id="ARBA00008703"/>
    </source>
</evidence>